<name>A0A3N7K5F5_9BURK</name>
<keyword evidence="1" id="KW-0472">Membrane</keyword>
<keyword evidence="1" id="KW-1133">Transmembrane helix</keyword>
<dbReference type="AlphaFoldDB" id="A0A3N7K5F5"/>
<protein>
    <submittedName>
        <fullName evidence="3">DUF58 domain-containing protein</fullName>
    </submittedName>
</protein>
<dbReference type="OrthoDB" id="9776116at2"/>
<dbReference type="Proteomes" id="UP000267464">
    <property type="component" value="Unassembled WGS sequence"/>
</dbReference>
<keyword evidence="4" id="KW-1185">Reference proteome</keyword>
<dbReference type="InterPro" id="IPR002881">
    <property type="entry name" value="DUF58"/>
</dbReference>
<proteinExistence type="predicted"/>
<feature type="transmembrane region" description="Helical" evidence="1">
    <location>
        <begin position="44"/>
        <end position="64"/>
    </location>
</feature>
<feature type="domain" description="DUF58" evidence="2">
    <location>
        <begin position="242"/>
        <end position="414"/>
    </location>
</feature>
<reference evidence="3 4" key="2">
    <citation type="submission" date="2018-12" db="EMBL/GenBank/DDBJ databases">
        <title>Rhizobacter gummiphilus sp. nov., a rubber-degrading bacterium isolated from the soil of a botanical garden in Japan.</title>
        <authorList>
            <person name="Shunsuke S.S."/>
        </authorList>
    </citation>
    <scope>NUCLEOTIDE SEQUENCE [LARGE SCALE GENOMIC DNA]</scope>
    <source>
        <strain evidence="3 4">S-16</strain>
    </source>
</reference>
<comment type="caution">
    <text evidence="3">The sequence shown here is derived from an EMBL/GenBank/DDBJ whole genome shotgun (WGS) entry which is preliminary data.</text>
</comment>
<dbReference type="EMBL" id="QUSW01000001">
    <property type="protein sequence ID" value="RQP26145.1"/>
    <property type="molecule type" value="Genomic_DNA"/>
</dbReference>
<evidence type="ECO:0000259" key="2">
    <source>
        <dbReference type="Pfam" id="PF01882"/>
    </source>
</evidence>
<organism evidence="3 4">
    <name type="scientific">Piscinibacter terrae</name>
    <dbReference type="NCBI Taxonomy" id="2496871"/>
    <lineage>
        <taxon>Bacteria</taxon>
        <taxon>Pseudomonadati</taxon>
        <taxon>Pseudomonadota</taxon>
        <taxon>Betaproteobacteria</taxon>
        <taxon>Burkholderiales</taxon>
        <taxon>Sphaerotilaceae</taxon>
        <taxon>Piscinibacter</taxon>
    </lineage>
</organism>
<dbReference type="Pfam" id="PF01882">
    <property type="entry name" value="DUF58"/>
    <property type="match status" value="1"/>
</dbReference>
<dbReference type="SUPFAM" id="SSF53300">
    <property type="entry name" value="vWA-like"/>
    <property type="match status" value="1"/>
</dbReference>
<evidence type="ECO:0000256" key="1">
    <source>
        <dbReference type="SAM" id="Phobius"/>
    </source>
</evidence>
<sequence length="484" mass="54120">MRSWKAARPTSCWRPCSTAWTRRAFDGPGPTNVRLPLIPSRATLWTVAAAGGAAIVALVAGVPYDTVVKAAIAAAIVGTLWALVDIMRSMVAWRHMPLVWKRRMPAALALGVQHNLACALVNEGPNTWQVELFDHVDPSLDFEGLPLKVLVPAQARTEVHYLIVPRMRGPVSFEPAELRVRTLHGTFEWVRRVGEKESLRVYPNFAAVSRYAWLASDRRLADIGIKSYAQRGAGTDFKQLADYQVGDAIRHIDWKATLKHSRPIVRQFQDERDQCVMFLLDCGRRMRADEGPASRNGSHFDEALNAMMLLAYVALKEGDEVGAMTFGTDASDMRRFAPRKGNAALNGLMATLYDVQPKATHSDYLLAARDLMRVQHKRALIVVLTNFRDEDARELEPALQLLRSRHLVLLASLRERVLREMAEQPLDTHRQVVEVAGAHLFAQTRSDAFQKLAGRDGLLIDVEPAHLPAELVNRYRAVKRAGLL</sequence>
<keyword evidence="1" id="KW-0812">Transmembrane</keyword>
<feature type="transmembrane region" description="Helical" evidence="1">
    <location>
        <begin position="70"/>
        <end position="93"/>
    </location>
</feature>
<evidence type="ECO:0000313" key="3">
    <source>
        <dbReference type="EMBL" id="RQP26145.1"/>
    </source>
</evidence>
<accession>A0A3N7K5F5</accession>
<dbReference type="PANTHER" id="PTHR33608">
    <property type="entry name" value="BLL2464 PROTEIN"/>
    <property type="match status" value="1"/>
</dbReference>
<reference evidence="3 4" key="1">
    <citation type="submission" date="2018-08" db="EMBL/GenBank/DDBJ databases">
        <authorList>
            <person name="Khan S.A."/>
            <person name="Jeon C.O."/>
            <person name="Chun B.H."/>
            <person name="Jeong S.E."/>
        </authorList>
    </citation>
    <scope>NUCLEOTIDE SEQUENCE [LARGE SCALE GENOMIC DNA]</scope>
    <source>
        <strain evidence="3 4">S-16</strain>
    </source>
</reference>
<evidence type="ECO:0000313" key="4">
    <source>
        <dbReference type="Proteomes" id="UP000267464"/>
    </source>
</evidence>
<dbReference type="PANTHER" id="PTHR33608:SF3">
    <property type="entry name" value="SLR2013 PROTEIN"/>
    <property type="match status" value="1"/>
</dbReference>
<gene>
    <name evidence="3" type="ORF">DZC73_03645</name>
</gene>
<dbReference type="InterPro" id="IPR036465">
    <property type="entry name" value="vWFA_dom_sf"/>
</dbReference>
<dbReference type="Gene3D" id="3.40.50.410">
    <property type="entry name" value="von Willebrand factor, type A domain"/>
    <property type="match status" value="1"/>
</dbReference>